<accession>A0A3N0VAC3</accession>
<dbReference type="PANTHER" id="PTHR33361:SF15">
    <property type="entry name" value="DUF885 FAMILY LIPOPROTEIN"/>
    <property type="match status" value="1"/>
</dbReference>
<dbReference type="Proteomes" id="UP000282106">
    <property type="component" value="Unassembled WGS sequence"/>
</dbReference>
<evidence type="ECO:0000313" key="3">
    <source>
        <dbReference type="Proteomes" id="UP000282106"/>
    </source>
</evidence>
<dbReference type="InterPro" id="IPR010281">
    <property type="entry name" value="DUF885"/>
</dbReference>
<reference evidence="2 3" key="1">
    <citation type="submission" date="2018-10" db="EMBL/GenBank/DDBJ databases">
        <authorList>
            <person name="Chen W.-M."/>
        </authorList>
    </citation>
    <scope>NUCLEOTIDE SEQUENCE [LARGE SCALE GENOMIC DNA]</scope>
    <source>
        <strain evidence="2 3">THS-13</strain>
    </source>
</reference>
<keyword evidence="3" id="KW-1185">Reference proteome</keyword>
<keyword evidence="1" id="KW-0732">Signal</keyword>
<dbReference type="AlphaFoldDB" id="A0A3N0VAC3"/>
<comment type="caution">
    <text evidence="2">The sequence shown here is derived from an EMBL/GenBank/DDBJ whole genome shotgun (WGS) entry which is preliminary data.</text>
</comment>
<protein>
    <submittedName>
        <fullName evidence="2">DUF885 domain-containing protein</fullName>
    </submittedName>
</protein>
<sequence>MRPAQPRRLALLLLIALAGTACGKKTEPATAPTPAAASTPAENAEWRGFLKQYQEDYFVANPSFAVVQGRHEFDGKLPDWSREGIGREIARLEAARARALAFSGLSPQQSYERDYLLARIDGDLFWARDSGAPWKNPAFYSGSLEPSVYLTRPYAPLEARMKAFIAYAQAIPGAAAQIRANLKTPLPKTFVQLGINGFGGFPDFYRKEVPTIFAEVKDEALQKELKAAIEPAAKAMQELADWLKSEQPKANDDYALGAEKFAAMLKMTEGVDTPLAELEAIGKADLARNQAALKEACAAFAPKASIAACIAKVGANKPKGGAVEGARAQLAGLKQFLIDKDLVSIPGSEEALVNEAPPYQRWNFAYIDIAGPYDKGMPSTYYIAPPDPSWPKAEQEAYIPGQADLLFTSAHEVWPGHFLQFLHANRSPFEFGQLFVGYAFAEGWAHYTEETMWEAGLGAGSPEIHIGQLSNALLRDVRFLCAIGLHTQGMSVQTCETMFREQGYQDPGNSRQQAARGTYDPAYLNYTMGKLMILKLREDWTASRGGRSAWKAFHDQFLSYGGPPIPLVRAQMLGKSEGGLFPTPPSAAKE</sequence>
<evidence type="ECO:0000256" key="1">
    <source>
        <dbReference type="SAM" id="SignalP"/>
    </source>
</evidence>
<dbReference type="EMBL" id="RJVO01000004">
    <property type="protein sequence ID" value="ROH89655.1"/>
    <property type="molecule type" value="Genomic_DNA"/>
</dbReference>
<dbReference type="InParanoid" id="A0A3N0VAC3"/>
<dbReference type="PANTHER" id="PTHR33361">
    <property type="entry name" value="GLR0591 PROTEIN"/>
    <property type="match status" value="1"/>
</dbReference>
<evidence type="ECO:0000313" key="2">
    <source>
        <dbReference type="EMBL" id="ROH89655.1"/>
    </source>
</evidence>
<gene>
    <name evidence="2" type="ORF">ED208_11060</name>
</gene>
<dbReference type="PROSITE" id="PS51257">
    <property type="entry name" value="PROKAR_LIPOPROTEIN"/>
    <property type="match status" value="1"/>
</dbReference>
<name>A0A3N0VAC3_9GAMM</name>
<dbReference type="Pfam" id="PF05960">
    <property type="entry name" value="DUF885"/>
    <property type="match status" value="1"/>
</dbReference>
<feature type="chain" id="PRO_5017954188" evidence="1">
    <location>
        <begin position="24"/>
        <end position="590"/>
    </location>
</feature>
<dbReference type="RefSeq" id="WP_123211952.1">
    <property type="nucleotide sequence ID" value="NZ_RJVO01000004.1"/>
</dbReference>
<proteinExistence type="predicted"/>
<organism evidence="2 3">
    <name type="scientific">Stagnimonas aquatica</name>
    <dbReference type="NCBI Taxonomy" id="2689987"/>
    <lineage>
        <taxon>Bacteria</taxon>
        <taxon>Pseudomonadati</taxon>
        <taxon>Pseudomonadota</taxon>
        <taxon>Gammaproteobacteria</taxon>
        <taxon>Nevskiales</taxon>
        <taxon>Nevskiaceae</taxon>
        <taxon>Stagnimonas</taxon>
    </lineage>
</organism>
<feature type="signal peptide" evidence="1">
    <location>
        <begin position="1"/>
        <end position="23"/>
    </location>
</feature>